<keyword evidence="7" id="KW-0690">Ribosome biogenesis</keyword>
<feature type="binding site" evidence="7">
    <location>
        <position position="121"/>
    </location>
    <ligand>
        <name>Zn(2+)</name>
        <dbReference type="ChEBI" id="CHEBI:29105"/>
        <note>catalytic</note>
    </ligand>
</feature>
<comment type="similarity">
    <text evidence="1 7">Belongs to the endoribonuclease YbeY family.</text>
</comment>
<evidence type="ECO:0000313" key="9">
    <source>
        <dbReference type="Proteomes" id="UP000238034"/>
    </source>
</evidence>
<dbReference type="InterPro" id="IPR020549">
    <property type="entry name" value="YbeY_CS"/>
</dbReference>
<accession>A0A2T0U7G8</accession>
<name>A0A2T0U7G8_9SPHI</name>
<dbReference type="NCBIfam" id="TIGR00043">
    <property type="entry name" value="rRNA maturation RNase YbeY"/>
    <property type="match status" value="1"/>
</dbReference>
<evidence type="ECO:0000256" key="7">
    <source>
        <dbReference type="HAMAP-Rule" id="MF_00009"/>
    </source>
</evidence>
<keyword evidence="4 7" id="KW-0255">Endonuclease</keyword>
<dbReference type="GO" id="GO:0004222">
    <property type="term" value="F:metalloendopeptidase activity"/>
    <property type="evidence" value="ECO:0007669"/>
    <property type="project" value="InterPro"/>
</dbReference>
<dbReference type="PANTHER" id="PTHR46986:SF1">
    <property type="entry name" value="ENDORIBONUCLEASE YBEY, CHLOROPLASTIC"/>
    <property type="match status" value="1"/>
</dbReference>
<dbReference type="OrthoDB" id="9811984at2"/>
<comment type="cofactor">
    <cofactor evidence="7">
        <name>Zn(2+)</name>
        <dbReference type="ChEBI" id="CHEBI:29105"/>
    </cofactor>
    <text evidence="7">Binds 1 zinc ion.</text>
</comment>
<proteinExistence type="inferred from homology"/>
<dbReference type="GO" id="GO:0004521">
    <property type="term" value="F:RNA endonuclease activity"/>
    <property type="evidence" value="ECO:0007669"/>
    <property type="project" value="UniProtKB-UniRule"/>
</dbReference>
<dbReference type="EMBL" id="PVTH01000003">
    <property type="protein sequence ID" value="PRY53857.1"/>
    <property type="molecule type" value="Genomic_DNA"/>
</dbReference>
<evidence type="ECO:0000256" key="6">
    <source>
        <dbReference type="ARBA" id="ARBA00022833"/>
    </source>
</evidence>
<keyword evidence="6 7" id="KW-0862">Zinc</keyword>
<keyword evidence="5 7" id="KW-0378">Hydrolase</keyword>
<dbReference type="GO" id="GO:0006364">
    <property type="term" value="P:rRNA processing"/>
    <property type="evidence" value="ECO:0007669"/>
    <property type="project" value="UniProtKB-UniRule"/>
</dbReference>
<evidence type="ECO:0000256" key="3">
    <source>
        <dbReference type="ARBA" id="ARBA00022723"/>
    </source>
</evidence>
<dbReference type="PROSITE" id="PS01306">
    <property type="entry name" value="UPF0054"/>
    <property type="match status" value="1"/>
</dbReference>
<comment type="subcellular location">
    <subcellularLocation>
        <location evidence="7">Cytoplasm</location>
    </subcellularLocation>
</comment>
<dbReference type="Pfam" id="PF02130">
    <property type="entry name" value="YbeY"/>
    <property type="match status" value="1"/>
</dbReference>
<dbReference type="PANTHER" id="PTHR46986">
    <property type="entry name" value="ENDORIBONUCLEASE YBEY, CHLOROPLASTIC"/>
    <property type="match status" value="1"/>
</dbReference>
<evidence type="ECO:0000256" key="2">
    <source>
        <dbReference type="ARBA" id="ARBA00022722"/>
    </source>
</evidence>
<comment type="caution">
    <text evidence="8">The sequence shown here is derived from an EMBL/GenBank/DDBJ whole genome shotgun (WGS) entry which is preliminary data.</text>
</comment>
<dbReference type="GO" id="GO:0008270">
    <property type="term" value="F:zinc ion binding"/>
    <property type="evidence" value="ECO:0007669"/>
    <property type="project" value="UniProtKB-UniRule"/>
</dbReference>
<protein>
    <recommendedName>
        <fullName evidence="7">Endoribonuclease YbeY</fullName>
        <ecNumber evidence="7">3.1.-.-</ecNumber>
    </recommendedName>
</protein>
<keyword evidence="7" id="KW-0698">rRNA processing</keyword>
<feature type="binding site" evidence="7">
    <location>
        <position position="115"/>
    </location>
    <ligand>
        <name>Zn(2+)</name>
        <dbReference type="ChEBI" id="CHEBI:29105"/>
        <note>catalytic</note>
    </ligand>
</feature>
<dbReference type="EC" id="3.1.-.-" evidence="7"/>
<evidence type="ECO:0000256" key="1">
    <source>
        <dbReference type="ARBA" id="ARBA00010875"/>
    </source>
</evidence>
<dbReference type="GO" id="GO:0005737">
    <property type="term" value="C:cytoplasm"/>
    <property type="evidence" value="ECO:0007669"/>
    <property type="project" value="UniProtKB-SubCell"/>
</dbReference>
<dbReference type="RefSeq" id="WP_106292437.1">
    <property type="nucleotide sequence ID" value="NZ_PVTH01000003.1"/>
</dbReference>
<dbReference type="InterPro" id="IPR002036">
    <property type="entry name" value="YbeY"/>
</dbReference>
<dbReference type="Proteomes" id="UP000238034">
    <property type="component" value="Unassembled WGS sequence"/>
</dbReference>
<keyword evidence="2 7" id="KW-0540">Nuclease</keyword>
<keyword evidence="7" id="KW-0963">Cytoplasm</keyword>
<evidence type="ECO:0000313" key="8">
    <source>
        <dbReference type="EMBL" id="PRY53857.1"/>
    </source>
</evidence>
<reference evidence="8 9" key="1">
    <citation type="submission" date="2018-03" db="EMBL/GenBank/DDBJ databases">
        <title>Genomic Encyclopedia of Type Strains, Phase III (KMG-III): the genomes of soil and plant-associated and newly described type strains.</title>
        <authorList>
            <person name="Whitman W."/>
        </authorList>
    </citation>
    <scope>NUCLEOTIDE SEQUENCE [LARGE SCALE GENOMIC DNA]</scope>
    <source>
        <strain evidence="8 9">CGMCC 1.9313</strain>
    </source>
</reference>
<keyword evidence="9" id="KW-1185">Reference proteome</keyword>
<organism evidence="8 9">
    <name type="scientific">Arcticibacter pallidicorallinus</name>
    <dbReference type="NCBI Taxonomy" id="1259464"/>
    <lineage>
        <taxon>Bacteria</taxon>
        <taxon>Pseudomonadati</taxon>
        <taxon>Bacteroidota</taxon>
        <taxon>Sphingobacteriia</taxon>
        <taxon>Sphingobacteriales</taxon>
        <taxon>Sphingobacteriaceae</taxon>
        <taxon>Arcticibacter</taxon>
    </lineage>
</organism>
<evidence type="ECO:0000256" key="4">
    <source>
        <dbReference type="ARBA" id="ARBA00022759"/>
    </source>
</evidence>
<dbReference type="Gene3D" id="3.40.390.30">
    <property type="entry name" value="Metalloproteases ('zincins'), catalytic domain"/>
    <property type="match status" value="1"/>
</dbReference>
<evidence type="ECO:0000256" key="5">
    <source>
        <dbReference type="ARBA" id="ARBA00022801"/>
    </source>
</evidence>
<comment type="function">
    <text evidence="7">Single strand-specific metallo-endoribonuclease involved in late-stage 70S ribosome quality control and in maturation of the 3' terminus of the 16S rRNA.</text>
</comment>
<sequence>MAKESILFHSEGIPFVLKQKGEIRKWITATIANENQRCGDLSFIFCSDDYLLDMNIQYLNHDTLTDIITFDNSEEEGLIEGDIFISIDRIRDNAASFKTSERDELHRVIIHGILHLLGYKDKGKEHKATMTAKENQYLQARTF</sequence>
<keyword evidence="3 7" id="KW-0479">Metal-binding</keyword>
<feature type="binding site" evidence="7">
    <location>
        <position position="111"/>
    </location>
    <ligand>
        <name>Zn(2+)</name>
        <dbReference type="ChEBI" id="CHEBI:29105"/>
        <note>catalytic</note>
    </ligand>
</feature>
<gene>
    <name evidence="7" type="primary">ybeY</name>
    <name evidence="8" type="ORF">B0I27_103330</name>
</gene>
<dbReference type="AlphaFoldDB" id="A0A2T0U7G8"/>
<dbReference type="HAMAP" id="MF_00009">
    <property type="entry name" value="Endoribonucl_YbeY"/>
    <property type="match status" value="1"/>
</dbReference>
<dbReference type="InterPro" id="IPR023091">
    <property type="entry name" value="MetalPrtase_cat_dom_sf_prd"/>
</dbReference>
<dbReference type="SUPFAM" id="SSF55486">
    <property type="entry name" value="Metalloproteases ('zincins'), catalytic domain"/>
    <property type="match status" value="1"/>
</dbReference>